<dbReference type="RefSeq" id="WP_012223357.1">
    <property type="nucleotide sequence ID" value="NZ_HG422565.1"/>
</dbReference>
<protein>
    <recommendedName>
        <fullName evidence="3">DUF952 domain-containing protein</fullName>
    </recommendedName>
</protein>
<sequence>MSDAPDQWPTPTGLTYHLSPVPVWEAQRVGELYAPEAFTDEGFVHTTIDLETLLIPANRYYTDDTRPYVCLTIDLARVSGEVRFDADPLIYPHIYGPVPTGAVTEVRTAQRSSTGVFIGFGDPGRPDQPPAQ</sequence>
<dbReference type="Pfam" id="PF06108">
    <property type="entry name" value="DUF952"/>
    <property type="match status" value="1"/>
</dbReference>
<dbReference type="AlphaFoldDB" id="R4Z0M1"/>
<reference evidence="1 2" key="1">
    <citation type="journal article" date="2013" name="ISME J.">
        <title>Metabolic model for the filamentous 'Candidatus Microthrix parvicella' based on genomic and metagenomic analyses.</title>
        <authorList>
            <person name="Jon McIlroy S."/>
            <person name="Kristiansen R."/>
            <person name="Albertsen M."/>
            <person name="Michael Karst S."/>
            <person name="Rossetti S."/>
            <person name="Lund Nielsen J."/>
            <person name="Tandoi V."/>
            <person name="James Seviour R."/>
            <person name="Nielsen P.H."/>
        </authorList>
    </citation>
    <scope>NUCLEOTIDE SEQUENCE [LARGE SCALE GENOMIC DNA]</scope>
    <source>
        <strain evidence="1 2">RN1</strain>
    </source>
</reference>
<dbReference type="Proteomes" id="UP000018291">
    <property type="component" value="Unassembled WGS sequence"/>
</dbReference>
<dbReference type="HOGENOM" id="CLU_129452_1_0_11"/>
<dbReference type="Gene3D" id="3.20.170.20">
    <property type="entry name" value="Protein of unknown function DUF952"/>
    <property type="match status" value="1"/>
</dbReference>
<proteinExistence type="predicted"/>
<dbReference type="InterPro" id="IPR009297">
    <property type="entry name" value="DUF952"/>
</dbReference>
<evidence type="ECO:0000313" key="1">
    <source>
        <dbReference type="EMBL" id="CCM62177.1"/>
    </source>
</evidence>
<dbReference type="EMBL" id="CANL01000002">
    <property type="protein sequence ID" value="CCM62177.1"/>
    <property type="molecule type" value="Genomic_DNA"/>
</dbReference>
<name>R4Z0M1_9ACTN</name>
<dbReference type="STRING" id="1229780.BN381_100064"/>
<keyword evidence="2" id="KW-1185">Reference proteome</keyword>
<comment type="caution">
    <text evidence="1">The sequence shown here is derived from an EMBL/GenBank/DDBJ whole genome shotgun (WGS) entry which is preliminary data.</text>
</comment>
<gene>
    <name evidence="1" type="ORF">BN381_100064</name>
</gene>
<evidence type="ECO:0008006" key="3">
    <source>
        <dbReference type="Google" id="ProtNLM"/>
    </source>
</evidence>
<organism evidence="1 2">
    <name type="scientific">Candidatus Neomicrothrix parvicella RN1</name>
    <dbReference type="NCBI Taxonomy" id="1229780"/>
    <lineage>
        <taxon>Bacteria</taxon>
        <taxon>Bacillati</taxon>
        <taxon>Actinomycetota</taxon>
        <taxon>Acidimicrobiia</taxon>
        <taxon>Acidimicrobiales</taxon>
        <taxon>Microthrixaceae</taxon>
        <taxon>Candidatus Neomicrothrix</taxon>
    </lineage>
</organism>
<evidence type="ECO:0000313" key="2">
    <source>
        <dbReference type="Proteomes" id="UP000018291"/>
    </source>
</evidence>
<dbReference type="SUPFAM" id="SSF56399">
    <property type="entry name" value="ADP-ribosylation"/>
    <property type="match status" value="1"/>
</dbReference>
<accession>R4Z0M1</accession>
<dbReference type="eggNOG" id="COG3502">
    <property type="taxonomic scope" value="Bacteria"/>
</dbReference>